<proteinExistence type="predicted"/>
<evidence type="ECO:0000313" key="3">
    <source>
        <dbReference type="Proteomes" id="UP000612233"/>
    </source>
</evidence>
<feature type="signal peptide" evidence="1">
    <location>
        <begin position="1"/>
        <end position="20"/>
    </location>
</feature>
<dbReference type="Proteomes" id="UP000612233">
    <property type="component" value="Unassembled WGS sequence"/>
</dbReference>
<reference evidence="2" key="1">
    <citation type="submission" date="2020-09" db="EMBL/GenBank/DDBJ databases">
        <authorList>
            <person name="Kim M.K."/>
        </authorList>
    </citation>
    <scope>NUCLEOTIDE SEQUENCE</scope>
    <source>
        <strain evidence="2">BT664</strain>
    </source>
</reference>
<dbReference type="PROSITE" id="PS51257">
    <property type="entry name" value="PROKAR_LIPOPROTEIN"/>
    <property type="match status" value="1"/>
</dbReference>
<protein>
    <recommendedName>
        <fullName evidence="4">DUF4369 domain-containing protein</fullName>
    </recommendedName>
</protein>
<comment type="caution">
    <text evidence="2">The sequence shown here is derived from an EMBL/GenBank/DDBJ whole genome shotgun (WGS) entry which is preliminary data.</text>
</comment>
<accession>A0A927BHD7</accession>
<feature type="chain" id="PRO_5037210314" description="DUF4369 domain-containing protein" evidence="1">
    <location>
        <begin position="21"/>
        <end position="295"/>
    </location>
</feature>
<name>A0A927BHD7_9BACT</name>
<evidence type="ECO:0008006" key="4">
    <source>
        <dbReference type="Google" id="ProtNLM"/>
    </source>
</evidence>
<dbReference type="AlphaFoldDB" id="A0A927BHD7"/>
<gene>
    <name evidence="2" type="ORF">IC235_19310</name>
</gene>
<keyword evidence="3" id="KW-1185">Reference proteome</keyword>
<dbReference type="RefSeq" id="WP_191006853.1">
    <property type="nucleotide sequence ID" value="NZ_JACXAD010000027.1"/>
</dbReference>
<organism evidence="2 3">
    <name type="scientific">Hymenobacter montanus</name>
    <dbReference type="NCBI Taxonomy" id="2771359"/>
    <lineage>
        <taxon>Bacteria</taxon>
        <taxon>Pseudomonadati</taxon>
        <taxon>Bacteroidota</taxon>
        <taxon>Cytophagia</taxon>
        <taxon>Cytophagales</taxon>
        <taxon>Hymenobacteraceae</taxon>
        <taxon>Hymenobacter</taxon>
    </lineage>
</organism>
<sequence length="295" mass="32733">MTTDALRLPIAAALSFLLFACSPSDTDKNNTGSKAGTTPKKAEPAFFVGTIRLLERQATLGDDLDYVIITLNGPRLRREVRSHSFTDSTERHGIIADLRTDSVTYYVQDATHNDHCSLKRAEYLERVRANTPILTSPDKRPYSSVFAPLPSDAGSLHQVVKPVLTLGSLHDCREILYFFEKQTRCEVIYSEQVRAPAEVLAYVEHNSPATLPSLALAVHYATPDPDSRSSLFDDLRNRLRREFFPDVQFSGLDSSRPPSHAFDLPSGSSYHSVEGLEAALGPADTGGHHHHHHHH</sequence>
<evidence type="ECO:0000256" key="1">
    <source>
        <dbReference type="SAM" id="SignalP"/>
    </source>
</evidence>
<dbReference type="EMBL" id="JACXAD010000027">
    <property type="protein sequence ID" value="MBD2770042.1"/>
    <property type="molecule type" value="Genomic_DNA"/>
</dbReference>
<keyword evidence="1" id="KW-0732">Signal</keyword>
<evidence type="ECO:0000313" key="2">
    <source>
        <dbReference type="EMBL" id="MBD2770042.1"/>
    </source>
</evidence>